<comment type="similarity">
    <text evidence="2">Belongs to the cytochrome P450 family.</text>
</comment>
<dbReference type="GO" id="GO:0005506">
    <property type="term" value="F:iron ion binding"/>
    <property type="evidence" value="ECO:0007669"/>
    <property type="project" value="InterPro"/>
</dbReference>
<dbReference type="Proteomes" id="UP000799750">
    <property type="component" value="Unassembled WGS sequence"/>
</dbReference>
<dbReference type="InterPro" id="IPR002401">
    <property type="entry name" value="Cyt_P450_E_grp-I"/>
</dbReference>
<evidence type="ECO:0000256" key="3">
    <source>
        <dbReference type="ARBA" id="ARBA00022723"/>
    </source>
</evidence>
<dbReference type="InterPro" id="IPR001128">
    <property type="entry name" value="Cyt_P450"/>
</dbReference>
<dbReference type="OrthoDB" id="6692864at2759"/>
<keyword evidence="10" id="KW-1185">Reference proteome</keyword>
<dbReference type="PRINTS" id="PR00463">
    <property type="entry name" value="EP450I"/>
</dbReference>
<accession>A0A6A6QNK4</accession>
<evidence type="ECO:0000313" key="9">
    <source>
        <dbReference type="EMBL" id="KAF2493714.1"/>
    </source>
</evidence>
<comment type="cofactor">
    <cofactor evidence="1 7">
        <name>heme</name>
        <dbReference type="ChEBI" id="CHEBI:30413"/>
    </cofactor>
</comment>
<evidence type="ECO:0000256" key="7">
    <source>
        <dbReference type="PIRSR" id="PIRSR602401-1"/>
    </source>
</evidence>
<keyword evidence="8" id="KW-1133">Transmembrane helix</keyword>
<dbReference type="PANTHER" id="PTHR24305:SF187">
    <property type="entry name" value="P450, PUTATIVE (EUROFUNG)-RELATED"/>
    <property type="match status" value="1"/>
</dbReference>
<proteinExistence type="inferred from homology"/>
<evidence type="ECO:0000313" key="10">
    <source>
        <dbReference type="Proteomes" id="UP000799750"/>
    </source>
</evidence>
<keyword evidence="8" id="KW-0812">Transmembrane</keyword>
<evidence type="ECO:0000256" key="6">
    <source>
        <dbReference type="ARBA" id="ARBA00023033"/>
    </source>
</evidence>
<dbReference type="Pfam" id="PF00067">
    <property type="entry name" value="p450"/>
    <property type="match status" value="1"/>
</dbReference>
<dbReference type="InterPro" id="IPR050121">
    <property type="entry name" value="Cytochrome_P450_monoxygenase"/>
</dbReference>
<dbReference type="AlphaFoldDB" id="A0A6A6QNK4"/>
<sequence length="557" mass="62597">MAEELYASALVAGHQALTFLKESPTYPSAVAAALGTHAITQLYEPQPHEVLILSLLANAGLYKLLESSSGSHDSSASLLSLVFKINLLYTVTLFLSIAIYRRFFHRARHFPGPYWASLTKFWAFFTLYSGNYHRTTRALHQKYGDFVRVGPREIDVCNVHAIQALYSTSTKCTKGPFYEGSVMGSHERFLQNETPSEHLWKRRIWEAGFNTKALRGYEPRVMHFVDELIREVTERSKEGVVDLGLYLSFFTFDIMGDLGFGKSFEMLKHGKEHDYMTIVQGFAVFGGMISTIPWIATIFAFIPRNKAAEGLFTFAKERVRERLPLGQTVKDVFSYLLVEDRVTKKKYSEPDLVVESLMLSIGGSDTTSSSLATIIYMLIANPEKMAKLKAEIDPYHGPLNHQTLSQFAYLNAIVREALRILPPIGSGLMHRTTPPEGITIDGTYIPGNMNVGIGAYELQRDARYYGKPDEFIPERWLGEGPEPFDRNAFMTFSHGPYSCVGKHLAYMELCDVTAALVRAFDMKFAPSYDPSTYASSIKDSVISSRVKLPLLISPRKG</sequence>
<gene>
    <name evidence="9" type="ORF">BU16DRAFT_540281</name>
</gene>
<protein>
    <submittedName>
        <fullName evidence="9">Cytochrome P450</fullName>
    </submittedName>
</protein>
<dbReference type="GO" id="GO:0004497">
    <property type="term" value="F:monooxygenase activity"/>
    <property type="evidence" value="ECO:0007669"/>
    <property type="project" value="UniProtKB-KW"/>
</dbReference>
<evidence type="ECO:0000256" key="5">
    <source>
        <dbReference type="ARBA" id="ARBA00023004"/>
    </source>
</evidence>
<dbReference type="EMBL" id="MU004191">
    <property type="protein sequence ID" value="KAF2493714.1"/>
    <property type="molecule type" value="Genomic_DNA"/>
</dbReference>
<evidence type="ECO:0000256" key="4">
    <source>
        <dbReference type="ARBA" id="ARBA00023002"/>
    </source>
</evidence>
<dbReference type="Gene3D" id="1.10.630.10">
    <property type="entry name" value="Cytochrome P450"/>
    <property type="match status" value="1"/>
</dbReference>
<evidence type="ECO:0000256" key="2">
    <source>
        <dbReference type="ARBA" id="ARBA00010617"/>
    </source>
</evidence>
<feature type="transmembrane region" description="Helical" evidence="8">
    <location>
        <begin position="78"/>
        <end position="100"/>
    </location>
</feature>
<dbReference type="InterPro" id="IPR036396">
    <property type="entry name" value="Cyt_P450_sf"/>
</dbReference>
<organism evidence="9 10">
    <name type="scientific">Lophium mytilinum</name>
    <dbReference type="NCBI Taxonomy" id="390894"/>
    <lineage>
        <taxon>Eukaryota</taxon>
        <taxon>Fungi</taxon>
        <taxon>Dikarya</taxon>
        <taxon>Ascomycota</taxon>
        <taxon>Pezizomycotina</taxon>
        <taxon>Dothideomycetes</taxon>
        <taxon>Pleosporomycetidae</taxon>
        <taxon>Mytilinidiales</taxon>
        <taxon>Mytilinidiaceae</taxon>
        <taxon>Lophium</taxon>
    </lineage>
</organism>
<keyword evidence="3 7" id="KW-0479">Metal-binding</keyword>
<feature type="transmembrane region" description="Helical" evidence="8">
    <location>
        <begin position="275"/>
        <end position="302"/>
    </location>
</feature>
<dbReference type="CDD" id="cd11061">
    <property type="entry name" value="CYP67-like"/>
    <property type="match status" value="1"/>
</dbReference>
<keyword evidence="5 7" id="KW-0408">Iron</keyword>
<dbReference type="SUPFAM" id="SSF48264">
    <property type="entry name" value="Cytochrome P450"/>
    <property type="match status" value="1"/>
</dbReference>
<feature type="binding site" description="axial binding residue" evidence="7">
    <location>
        <position position="499"/>
    </location>
    <ligand>
        <name>heme</name>
        <dbReference type="ChEBI" id="CHEBI:30413"/>
    </ligand>
    <ligandPart>
        <name>Fe</name>
        <dbReference type="ChEBI" id="CHEBI:18248"/>
    </ligandPart>
</feature>
<keyword evidence="8" id="KW-0472">Membrane</keyword>
<keyword evidence="6" id="KW-0503">Monooxygenase</keyword>
<evidence type="ECO:0000256" key="1">
    <source>
        <dbReference type="ARBA" id="ARBA00001971"/>
    </source>
</evidence>
<dbReference type="PRINTS" id="PR00385">
    <property type="entry name" value="P450"/>
</dbReference>
<evidence type="ECO:0000256" key="8">
    <source>
        <dbReference type="SAM" id="Phobius"/>
    </source>
</evidence>
<keyword evidence="7" id="KW-0349">Heme</keyword>
<dbReference type="GO" id="GO:0020037">
    <property type="term" value="F:heme binding"/>
    <property type="evidence" value="ECO:0007669"/>
    <property type="project" value="InterPro"/>
</dbReference>
<dbReference type="GO" id="GO:0016705">
    <property type="term" value="F:oxidoreductase activity, acting on paired donors, with incorporation or reduction of molecular oxygen"/>
    <property type="evidence" value="ECO:0007669"/>
    <property type="project" value="InterPro"/>
</dbReference>
<keyword evidence="4" id="KW-0560">Oxidoreductase</keyword>
<name>A0A6A6QNK4_9PEZI</name>
<reference evidence="9" key="1">
    <citation type="journal article" date="2020" name="Stud. Mycol.">
        <title>101 Dothideomycetes genomes: a test case for predicting lifestyles and emergence of pathogens.</title>
        <authorList>
            <person name="Haridas S."/>
            <person name="Albert R."/>
            <person name="Binder M."/>
            <person name="Bloem J."/>
            <person name="Labutti K."/>
            <person name="Salamov A."/>
            <person name="Andreopoulos B."/>
            <person name="Baker S."/>
            <person name="Barry K."/>
            <person name="Bills G."/>
            <person name="Bluhm B."/>
            <person name="Cannon C."/>
            <person name="Castanera R."/>
            <person name="Culley D."/>
            <person name="Daum C."/>
            <person name="Ezra D."/>
            <person name="Gonzalez J."/>
            <person name="Henrissat B."/>
            <person name="Kuo A."/>
            <person name="Liang C."/>
            <person name="Lipzen A."/>
            <person name="Lutzoni F."/>
            <person name="Magnuson J."/>
            <person name="Mondo S."/>
            <person name="Nolan M."/>
            <person name="Ohm R."/>
            <person name="Pangilinan J."/>
            <person name="Park H.-J."/>
            <person name="Ramirez L."/>
            <person name="Alfaro M."/>
            <person name="Sun H."/>
            <person name="Tritt A."/>
            <person name="Yoshinaga Y."/>
            <person name="Zwiers L.-H."/>
            <person name="Turgeon B."/>
            <person name="Goodwin S."/>
            <person name="Spatafora J."/>
            <person name="Crous P."/>
            <person name="Grigoriev I."/>
        </authorList>
    </citation>
    <scope>NUCLEOTIDE SEQUENCE</scope>
    <source>
        <strain evidence="9">CBS 269.34</strain>
    </source>
</reference>
<dbReference type="PANTHER" id="PTHR24305">
    <property type="entry name" value="CYTOCHROME P450"/>
    <property type="match status" value="1"/>
</dbReference>